<sequence>MNTFARSVSKQIGRLVPAKTLFRRTAPVFLPFYHVVSNDKLPHILNYPYRNVADFEKELDFFLKHFEPVSLDELIENSESSSKIFHLSFDDGLRECAEIIAPVLQQKGISATFFINPGFVGNKQLFHKYKASLILSELQKKPNKAAEKILQENKLSGRKILQAEFSQIAVLDQAAEKIGIDFEKFLQNQEPYLTVEQTKKLAENGFSIGAHSFDHPEFWKISSDEQLGQIRKSMDWISANIPQKIKAFAFPFTDSGVPAPVLKTIEKEQICDITFGTAGVKYDEFKFHFQRYPMEQPGNFKLNLKGEFMYYELRKLIGKDTVRH</sequence>
<comment type="subcellular location">
    <subcellularLocation>
        <location evidence="1">Secreted</location>
    </subcellularLocation>
</comment>
<dbReference type="PANTHER" id="PTHR34216:SF3">
    <property type="entry name" value="POLY-BETA-1,6-N-ACETYL-D-GLUCOSAMINE N-DEACETYLASE"/>
    <property type="match status" value="1"/>
</dbReference>
<organism evidence="4 5">
    <name type="scientific">Tangfeifania diversioriginum</name>
    <dbReference type="NCBI Taxonomy" id="1168035"/>
    <lineage>
        <taxon>Bacteria</taxon>
        <taxon>Pseudomonadati</taxon>
        <taxon>Bacteroidota</taxon>
        <taxon>Bacteroidia</taxon>
        <taxon>Marinilabiliales</taxon>
        <taxon>Prolixibacteraceae</taxon>
        <taxon>Tangfeifania</taxon>
    </lineage>
</organism>
<gene>
    <name evidence="4" type="ORF">SAMN05444280_11152</name>
</gene>
<dbReference type="GO" id="GO:0016810">
    <property type="term" value="F:hydrolase activity, acting on carbon-nitrogen (but not peptide) bonds"/>
    <property type="evidence" value="ECO:0007669"/>
    <property type="project" value="InterPro"/>
</dbReference>
<evidence type="ECO:0000313" key="4">
    <source>
        <dbReference type="EMBL" id="SHJ11320.1"/>
    </source>
</evidence>
<dbReference type="GO" id="GO:0005975">
    <property type="term" value="P:carbohydrate metabolic process"/>
    <property type="evidence" value="ECO:0007669"/>
    <property type="project" value="InterPro"/>
</dbReference>
<dbReference type="InterPro" id="IPR011330">
    <property type="entry name" value="Glyco_hydro/deAcase_b/a-brl"/>
</dbReference>
<keyword evidence="5" id="KW-1185">Reference proteome</keyword>
<reference evidence="4 5" key="1">
    <citation type="submission" date="2016-11" db="EMBL/GenBank/DDBJ databases">
        <authorList>
            <person name="Jaros S."/>
            <person name="Januszkiewicz K."/>
            <person name="Wedrychowicz H."/>
        </authorList>
    </citation>
    <scope>NUCLEOTIDE SEQUENCE [LARGE SCALE GENOMIC DNA]</scope>
    <source>
        <strain evidence="4 5">DSM 27063</strain>
    </source>
</reference>
<dbReference type="Proteomes" id="UP000184050">
    <property type="component" value="Unassembled WGS sequence"/>
</dbReference>
<evidence type="ECO:0000259" key="3">
    <source>
        <dbReference type="PROSITE" id="PS51677"/>
    </source>
</evidence>
<dbReference type="PANTHER" id="PTHR34216">
    <property type="match status" value="1"/>
</dbReference>
<dbReference type="Pfam" id="PF01522">
    <property type="entry name" value="Polysacc_deac_1"/>
    <property type="match status" value="1"/>
</dbReference>
<dbReference type="Gene3D" id="3.20.20.370">
    <property type="entry name" value="Glycoside hydrolase/deacetylase"/>
    <property type="match status" value="1"/>
</dbReference>
<dbReference type="InterPro" id="IPR051398">
    <property type="entry name" value="Polysacch_Deacetylase"/>
</dbReference>
<dbReference type="STRING" id="1168035.SAMN05444280_11152"/>
<evidence type="ECO:0000313" key="5">
    <source>
        <dbReference type="Proteomes" id="UP000184050"/>
    </source>
</evidence>
<feature type="domain" description="NodB homology" evidence="3">
    <location>
        <begin position="83"/>
        <end position="324"/>
    </location>
</feature>
<name>A0A1M6GN75_9BACT</name>
<dbReference type="EMBL" id="FQZE01000011">
    <property type="protein sequence ID" value="SHJ11320.1"/>
    <property type="molecule type" value="Genomic_DNA"/>
</dbReference>
<proteinExistence type="predicted"/>
<evidence type="ECO:0000256" key="1">
    <source>
        <dbReference type="ARBA" id="ARBA00004613"/>
    </source>
</evidence>
<dbReference type="SUPFAM" id="SSF88713">
    <property type="entry name" value="Glycoside hydrolase/deacetylase"/>
    <property type="match status" value="1"/>
</dbReference>
<evidence type="ECO:0000256" key="2">
    <source>
        <dbReference type="ARBA" id="ARBA00022729"/>
    </source>
</evidence>
<dbReference type="PROSITE" id="PS51677">
    <property type="entry name" value="NODB"/>
    <property type="match status" value="1"/>
</dbReference>
<dbReference type="OrthoDB" id="1446101at2"/>
<dbReference type="GO" id="GO:0005576">
    <property type="term" value="C:extracellular region"/>
    <property type="evidence" value="ECO:0007669"/>
    <property type="project" value="UniProtKB-SubCell"/>
</dbReference>
<dbReference type="AlphaFoldDB" id="A0A1M6GN75"/>
<protein>
    <submittedName>
        <fullName evidence="4">Polysaccharide deacetylase</fullName>
    </submittedName>
</protein>
<dbReference type="RefSeq" id="WP_083578174.1">
    <property type="nucleotide sequence ID" value="NZ_FQZE01000011.1"/>
</dbReference>
<accession>A0A1M6GN75</accession>
<dbReference type="InterPro" id="IPR002509">
    <property type="entry name" value="NODB_dom"/>
</dbReference>
<dbReference type="CDD" id="cd10918">
    <property type="entry name" value="CE4_NodB_like_5s_6s"/>
    <property type="match status" value="1"/>
</dbReference>
<keyword evidence="2" id="KW-0732">Signal</keyword>